<dbReference type="NCBIfam" id="NF008761">
    <property type="entry name" value="PRK11797.1"/>
    <property type="match status" value="1"/>
</dbReference>
<dbReference type="HAMAP" id="MF_01661">
    <property type="entry name" value="D_rib_pyranase"/>
    <property type="match status" value="1"/>
</dbReference>
<dbReference type="GO" id="GO:0005829">
    <property type="term" value="C:cytosol"/>
    <property type="evidence" value="ECO:0007669"/>
    <property type="project" value="TreeGrafter"/>
</dbReference>
<dbReference type="GO" id="GO:0048029">
    <property type="term" value="F:monosaccharide binding"/>
    <property type="evidence" value="ECO:0007669"/>
    <property type="project" value="InterPro"/>
</dbReference>
<keyword evidence="5 6" id="KW-0119">Carbohydrate metabolism</keyword>
<comment type="caution">
    <text evidence="7">The sequence shown here is derived from an EMBL/GenBank/DDBJ whole genome shotgun (WGS) entry which is preliminary data.</text>
</comment>
<dbReference type="PANTHER" id="PTHR37831:SF1">
    <property type="entry name" value="D-RIBOSE PYRANASE"/>
    <property type="match status" value="1"/>
</dbReference>
<dbReference type="InterPro" id="IPR007721">
    <property type="entry name" value="RbsD_FucU"/>
</dbReference>
<evidence type="ECO:0000256" key="3">
    <source>
        <dbReference type="ARBA" id="ARBA00022490"/>
    </source>
</evidence>
<comment type="similarity">
    <text evidence="6">Belongs to the RbsD / FucU family. RbsD subfamily.</text>
</comment>
<dbReference type="GO" id="GO:0019303">
    <property type="term" value="P:D-ribose catabolic process"/>
    <property type="evidence" value="ECO:0007669"/>
    <property type="project" value="UniProtKB-UniRule"/>
</dbReference>
<comment type="pathway">
    <text evidence="6">Carbohydrate metabolism; D-ribose degradation; D-ribose 5-phosphate from beta-D-ribopyranose: step 1/2.</text>
</comment>
<dbReference type="GO" id="GO:0062193">
    <property type="term" value="F:D-ribose pyranase activity"/>
    <property type="evidence" value="ECO:0007669"/>
    <property type="project" value="UniProtKB-EC"/>
</dbReference>
<evidence type="ECO:0000256" key="6">
    <source>
        <dbReference type="HAMAP-Rule" id="MF_01661"/>
    </source>
</evidence>
<evidence type="ECO:0000256" key="4">
    <source>
        <dbReference type="ARBA" id="ARBA00023235"/>
    </source>
</evidence>
<dbReference type="Gene3D" id="3.40.1650.10">
    <property type="entry name" value="RbsD-like domain"/>
    <property type="match status" value="1"/>
</dbReference>
<dbReference type="EC" id="5.4.99.62" evidence="2 6"/>
<sequence length="132" mass="14391">MKKHGILNSNLAKLADDLGHTDRVCVGDLGLPVPDGVAKIDLALKPGQPNFQEVLEVYLEHILVEKIILAEEIKSQNPDQLEQLLAKLDASVTVEYVSHDDLKQLTKSVKAVVRTGENTPYSNAVLQSGVII</sequence>
<evidence type="ECO:0000256" key="5">
    <source>
        <dbReference type="ARBA" id="ARBA00023277"/>
    </source>
</evidence>
<evidence type="ECO:0000313" key="7">
    <source>
        <dbReference type="EMBL" id="EIQ82329.1"/>
    </source>
</evidence>
<feature type="active site" description="Proton donor" evidence="6">
    <location>
        <position position="20"/>
    </location>
</feature>
<reference evidence="7 8" key="1">
    <citation type="journal article" date="2012" name="PLoS ONE">
        <title>Gene Repertoire Evolution of Streptococcus pyogenes Inferred from Phylogenomic Analysis with Streptococcus canis and Streptococcus dysgalactiae.</title>
        <authorList>
            <person name="Lefebure T."/>
            <person name="Richards V.P."/>
            <person name="Lang P."/>
            <person name="Pavinski-Bitar P."/>
            <person name="Stanhope M.J."/>
        </authorList>
    </citation>
    <scope>NUCLEOTIDE SEQUENCE [LARGE SCALE GENOMIC DNA]</scope>
    <source>
        <strain evidence="7 8">FSL Z3-227</strain>
    </source>
</reference>
<dbReference type="EMBL" id="AIDX01000001">
    <property type="protein sequence ID" value="EIQ82329.1"/>
    <property type="molecule type" value="Genomic_DNA"/>
</dbReference>
<dbReference type="SUPFAM" id="SSF102546">
    <property type="entry name" value="RbsD-like"/>
    <property type="match status" value="1"/>
</dbReference>
<feature type="binding site" evidence="6">
    <location>
        <position position="99"/>
    </location>
    <ligand>
        <name>substrate</name>
    </ligand>
</feature>
<feature type="binding site" evidence="6">
    <location>
        <begin position="121"/>
        <end position="123"/>
    </location>
    <ligand>
        <name>substrate</name>
    </ligand>
</feature>
<keyword evidence="3 6" id="KW-0963">Cytoplasm</keyword>
<dbReference type="GO" id="GO:0016872">
    <property type="term" value="F:intramolecular lyase activity"/>
    <property type="evidence" value="ECO:0007669"/>
    <property type="project" value="UniProtKB-UniRule"/>
</dbReference>
<name>A0AAV3FU93_STRCB</name>
<dbReference type="InterPro" id="IPR023064">
    <property type="entry name" value="D-ribose_pyranase"/>
</dbReference>
<accession>A0AAV3FU93</accession>
<feature type="binding site" evidence="6">
    <location>
        <position position="28"/>
    </location>
    <ligand>
        <name>substrate</name>
    </ligand>
</feature>
<keyword evidence="4 6" id="KW-0413">Isomerase</keyword>
<evidence type="ECO:0000256" key="2">
    <source>
        <dbReference type="ARBA" id="ARBA00012862"/>
    </source>
</evidence>
<dbReference type="InterPro" id="IPR023750">
    <property type="entry name" value="RbsD-like_sf"/>
</dbReference>
<comment type="catalytic activity">
    <reaction evidence="1 6">
        <text>beta-D-ribopyranose = beta-D-ribofuranose</text>
        <dbReference type="Rhea" id="RHEA:25432"/>
        <dbReference type="ChEBI" id="CHEBI:27476"/>
        <dbReference type="ChEBI" id="CHEBI:47002"/>
        <dbReference type="EC" id="5.4.99.62"/>
    </reaction>
</comment>
<comment type="function">
    <text evidence="6">Catalyzes the interconversion of beta-pyran and beta-furan forms of D-ribose.</text>
</comment>
<evidence type="ECO:0000256" key="1">
    <source>
        <dbReference type="ARBA" id="ARBA00000223"/>
    </source>
</evidence>
<dbReference type="Proteomes" id="UP000004423">
    <property type="component" value="Unassembled WGS sequence"/>
</dbReference>
<proteinExistence type="inferred from homology"/>
<dbReference type="Pfam" id="PF05025">
    <property type="entry name" value="RbsD_FucU"/>
    <property type="match status" value="1"/>
</dbReference>
<dbReference type="GeneID" id="49629008"/>
<evidence type="ECO:0000313" key="8">
    <source>
        <dbReference type="Proteomes" id="UP000004423"/>
    </source>
</evidence>
<gene>
    <name evidence="6" type="primary">rbsD</name>
    <name evidence="7" type="ORF">SCAZ3_08210</name>
</gene>
<dbReference type="RefSeq" id="WP_003044426.1">
    <property type="nucleotide sequence ID" value="NZ_AIDX01000001.2"/>
</dbReference>
<protein>
    <recommendedName>
        <fullName evidence="2 6">D-ribose pyranase</fullName>
        <ecNumber evidence="2 6">5.4.99.62</ecNumber>
    </recommendedName>
</protein>
<organism evidence="7 8">
    <name type="scientific">Streptococcus canis FSL Z3-227</name>
    <dbReference type="NCBI Taxonomy" id="482234"/>
    <lineage>
        <taxon>Bacteria</taxon>
        <taxon>Bacillati</taxon>
        <taxon>Bacillota</taxon>
        <taxon>Bacilli</taxon>
        <taxon>Lactobacillales</taxon>
        <taxon>Streptococcaceae</taxon>
        <taxon>Streptococcus</taxon>
    </lineage>
</organism>
<dbReference type="AlphaFoldDB" id="A0AAV3FU93"/>
<comment type="subunit">
    <text evidence="6">Homodecamer.</text>
</comment>
<comment type="subcellular location">
    <subcellularLocation>
        <location evidence="6">Cytoplasm</location>
    </subcellularLocation>
</comment>
<dbReference type="PANTHER" id="PTHR37831">
    <property type="entry name" value="D-RIBOSE PYRANASE"/>
    <property type="match status" value="1"/>
</dbReference>